<organism evidence="1 2">
    <name type="scientific">Metamycoplasma hominis</name>
    <name type="common">Mycoplasma hominis</name>
    <dbReference type="NCBI Taxonomy" id="2098"/>
    <lineage>
        <taxon>Bacteria</taxon>
        <taxon>Bacillati</taxon>
        <taxon>Mycoplasmatota</taxon>
        <taxon>Mycoplasmoidales</taxon>
        <taxon>Metamycoplasmataceae</taxon>
        <taxon>Metamycoplasma</taxon>
    </lineage>
</organism>
<dbReference type="RefSeq" id="WP_020002648.1">
    <property type="nucleotide sequence ID" value="NZ_CP033021.1"/>
</dbReference>
<sequence length="376" mass="44258">MYQVVVEKKANDILAKNYICEDVTFKISASKSLKSNTLVSNTMLKKYPIFIKINRDEKSNKLSITLSIHRLIYEVATKKEISINKKSLNLSIYHKTNDEYIHFKIDKYEDGKPIFLEKKLIIKIDAYTKIRDYLSYKVGANILINYDLANNLSDNRNIDSDFKTRTLKNIDIFLTDKSFKEDVNNSSATVVKEFFVTYFKFNQLKQNMPWNHIGYSQSFIETNQHNKKIIYDYPELKNPIFDSINFYSQNNKLNITNKLEYTLEKNGPLSYTFNYFLNDSYIFSKETQDFLKIKSYNNSIKKGFYIPSHFNGIINLKLNSNFKLWNEKINDYTLNIYNPLFNIENKGLIKLNISTIKTLNLDNFFGNWTKANNLKA</sequence>
<dbReference type="NCBIfam" id="NF045960">
    <property type="entry name" value="MHO_1580_fam"/>
    <property type="match status" value="1"/>
</dbReference>
<protein>
    <submittedName>
        <fullName evidence="1">Uncharacterized protein</fullName>
    </submittedName>
</protein>
<proteinExistence type="predicted"/>
<evidence type="ECO:0000313" key="1">
    <source>
        <dbReference type="EMBL" id="AYN65307.1"/>
    </source>
</evidence>
<reference evidence="1 2" key="1">
    <citation type="submission" date="2014-08" db="EMBL/GenBank/DDBJ databases">
        <authorList>
            <person name="Kuleshov K."/>
            <person name="Dedkov V."/>
            <person name="Markelov M."/>
            <person name="Pimkina E."/>
        </authorList>
    </citation>
    <scope>NUCLEOTIDE SEQUENCE [LARGE SCALE GENOMIC DNA]</scope>
    <source>
        <strain evidence="2">TOA</strain>
    </source>
</reference>
<gene>
    <name evidence="1" type="ORF">KN71_001135</name>
</gene>
<dbReference type="AlphaFoldDB" id="A0A454C9C4"/>
<accession>A0A454C9C4</accession>
<dbReference type="Proteomes" id="UP000029712">
    <property type="component" value="Chromosome"/>
</dbReference>
<evidence type="ECO:0000313" key="2">
    <source>
        <dbReference type="Proteomes" id="UP000029712"/>
    </source>
</evidence>
<dbReference type="GeneID" id="89679563"/>
<dbReference type="EMBL" id="CP033021">
    <property type="protein sequence ID" value="AYN65307.1"/>
    <property type="molecule type" value="Genomic_DNA"/>
</dbReference>
<name>A0A454C9C4_METHO</name>
<reference evidence="1 2" key="2">
    <citation type="submission" date="2018-10" db="EMBL/GenBank/DDBJ databases">
        <title>Detection and isolation of Mycoplasma hominis as a predominant microorganism from pelvic cavity of patient with salpingitis and tubo-ovarian abscess.</title>
        <authorList>
            <person name="Guschin A.E."/>
            <person name="Khayrullina G.A."/>
            <person name="Rakovskaya I.V."/>
            <person name="Shelenkov A.A."/>
            <person name="Shagin D.A."/>
        </authorList>
    </citation>
    <scope>NUCLEOTIDE SEQUENCE [LARGE SCALE GENOMIC DNA]</scope>
    <source>
        <strain evidence="2">TOA</strain>
    </source>
</reference>